<feature type="transmembrane region" description="Helical" evidence="9">
    <location>
        <begin position="188"/>
        <end position="207"/>
    </location>
</feature>
<feature type="transmembrane region" description="Helical" evidence="9">
    <location>
        <begin position="227"/>
        <end position="249"/>
    </location>
</feature>
<keyword evidence="5" id="KW-0029">Amino-acid transport</keyword>
<feature type="transmembrane region" description="Helical" evidence="9">
    <location>
        <begin position="91"/>
        <end position="114"/>
    </location>
</feature>
<evidence type="ECO:0000256" key="5">
    <source>
        <dbReference type="ARBA" id="ARBA00022970"/>
    </source>
</evidence>
<gene>
    <name evidence="10" type="ORF">dsat_0803</name>
</gene>
<keyword evidence="4 9" id="KW-0812">Transmembrane</keyword>
<dbReference type="GO" id="GO:0005886">
    <property type="term" value="C:plasma membrane"/>
    <property type="evidence" value="ECO:0007669"/>
    <property type="project" value="UniProtKB-SubCell"/>
</dbReference>
<name>S7UC58_9BACT</name>
<keyword evidence="11" id="KW-1185">Reference proteome</keyword>
<evidence type="ECO:0000256" key="9">
    <source>
        <dbReference type="SAM" id="Phobius"/>
    </source>
</evidence>
<protein>
    <submittedName>
        <fullName evidence="10">ABC-type transporter, integral membrane subunit</fullName>
    </submittedName>
</protein>
<feature type="transmembrane region" description="Helical" evidence="9">
    <location>
        <begin position="6"/>
        <end position="29"/>
    </location>
</feature>
<comment type="similarity">
    <text evidence="8">Belongs to the binding-protein-dependent transport system permease family. LivHM subfamily.</text>
</comment>
<evidence type="ECO:0000256" key="7">
    <source>
        <dbReference type="ARBA" id="ARBA00023136"/>
    </source>
</evidence>
<dbReference type="InterPro" id="IPR052157">
    <property type="entry name" value="BCAA_transport_permease"/>
</dbReference>
<dbReference type="PANTHER" id="PTHR11795:SF451">
    <property type="entry name" value="ABC TRANSPORTER PERMEASE PROTEIN"/>
    <property type="match status" value="1"/>
</dbReference>
<accession>S7UC58</accession>
<keyword evidence="7 9" id="KW-0472">Membrane</keyword>
<dbReference type="STRING" id="1121439.dsat_0803"/>
<feature type="transmembrane region" description="Helical" evidence="9">
    <location>
        <begin position="65"/>
        <end position="84"/>
    </location>
</feature>
<reference evidence="10 11" key="1">
    <citation type="journal article" date="2013" name="Genome Announc.">
        <title>Draft genome sequences for three mercury-methylating, sulfate-reducing bacteria.</title>
        <authorList>
            <person name="Brown S.D."/>
            <person name="Hurt R.A.Jr."/>
            <person name="Gilmour C.C."/>
            <person name="Elias D.A."/>
        </authorList>
    </citation>
    <scope>NUCLEOTIDE SEQUENCE [LARGE SCALE GENOMIC DNA]</scope>
    <source>
        <strain evidence="10 11">DSM 16529</strain>
    </source>
</reference>
<evidence type="ECO:0000256" key="1">
    <source>
        <dbReference type="ARBA" id="ARBA00004651"/>
    </source>
</evidence>
<evidence type="ECO:0000256" key="2">
    <source>
        <dbReference type="ARBA" id="ARBA00022448"/>
    </source>
</evidence>
<evidence type="ECO:0000256" key="4">
    <source>
        <dbReference type="ARBA" id="ARBA00022692"/>
    </source>
</evidence>
<dbReference type="InterPro" id="IPR001851">
    <property type="entry name" value="ABC_transp_permease"/>
</dbReference>
<dbReference type="OrthoDB" id="9807115at2"/>
<dbReference type="PANTHER" id="PTHR11795">
    <property type="entry name" value="BRANCHED-CHAIN AMINO ACID TRANSPORT SYSTEM PERMEASE PROTEIN LIVH"/>
    <property type="match status" value="1"/>
</dbReference>
<evidence type="ECO:0000256" key="3">
    <source>
        <dbReference type="ARBA" id="ARBA00022475"/>
    </source>
</evidence>
<proteinExistence type="inferred from homology"/>
<dbReference type="PATRIC" id="fig|1121439.3.peg.2170"/>
<evidence type="ECO:0000313" key="11">
    <source>
        <dbReference type="Proteomes" id="UP000014975"/>
    </source>
</evidence>
<evidence type="ECO:0000256" key="8">
    <source>
        <dbReference type="ARBA" id="ARBA00037998"/>
    </source>
</evidence>
<dbReference type="CDD" id="cd06582">
    <property type="entry name" value="TM_PBP1_LivH_like"/>
    <property type="match status" value="1"/>
</dbReference>
<sequence>MEYYLQLFINGLVIGSIYSLVALGFVIIYKATKVVNFAQGEMLMAGAYMCFALTVQAGIPFLASFLLTLGFSIVLGLCIERLILRPMIGEPIISVIMVTIGLSSVLKAVVQFFWGTDIRVYPQVLPSDPVFVAGVPVAPVYIAAFVLAALLFVAFSAFFKYSRMGIAMRATAFDQQAAQSMGIGIKNIFALSWCIAAVVSSIGGIILGNINGINIQLGQLGLKVFPAVILGGLDSLLGAAIGGLAIGVLENICGGLARDLFGISGFREVAAFIFLVIILMIKPYGLFGTKHIERV</sequence>
<evidence type="ECO:0000313" key="10">
    <source>
        <dbReference type="EMBL" id="EPR31479.1"/>
    </source>
</evidence>
<dbReference type="GO" id="GO:0006865">
    <property type="term" value="P:amino acid transport"/>
    <property type="evidence" value="ECO:0007669"/>
    <property type="project" value="UniProtKB-KW"/>
</dbReference>
<evidence type="ECO:0000256" key="6">
    <source>
        <dbReference type="ARBA" id="ARBA00022989"/>
    </source>
</evidence>
<comment type="caution">
    <text evidence="10">The sequence shown here is derived from an EMBL/GenBank/DDBJ whole genome shotgun (WGS) entry which is preliminary data.</text>
</comment>
<feature type="transmembrane region" description="Helical" evidence="9">
    <location>
        <begin position="269"/>
        <end position="287"/>
    </location>
</feature>
<dbReference type="GO" id="GO:0022857">
    <property type="term" value="F:transmembrane transporter activity"/>
    <property type="evidence" value="ECO:0007669"/>
    <property type="project" value="InterPro"/>
</dbReference>
<keyword evidence="2" id="KW-0813">Transport</keyword>
<dbReference type="EMBL" id="ATHI01000028">
    <property type="protein sequence ID" value="EPR31479.1"/>
    <property type="molecule type" value="Genomic_DNA"/>
</dbReference>
<dbReference type="AlphaFoldDB" id="S7UC58"/>
<keyword evidence="6 9" id="KW-1133">Transmembrane helix</keyword>
<keyword evidence="3" id="KW-1003">Cell membrane</keyword>
<dbReference type="eggNOG" id="COG0559">
    <property type="taxonomic scope" value="Bacteria"/>
</dbReference>
<feature type="transmembrane region" description="Helical" evidence="9">
    <location>
        <begin position="134"/>
        <end position="159"/>
    </location>
</feature>
<organism evidence="10 11">
    <name type="scientific">Alkalidesulfovibrio alkalitolerans DSM 16529</name>
    <dbReference type="NCBI Taxonomy" id="1121439"/>
    <lineage>
        <taxon>Bacteria</taxon>
        <taxon>Pseudomonadati</taxon>
        <taxon>Thermodesulfobacteriota</taxon>
        <taxon>Desulfovibrionia</taxon>
        <taxon>Desulfovibrionales</taxon>
        <taxon>Desulfovibrionaceae</taxon>
        <taxon>Alkalidesulfovibrio</taxon>
    </lineage>
</organism>
<dbReference type="Pfam" id="PF02653">
    <property type="entry name" value="BPD_transp_2"/>
    <property type="match status" value="1"/>
</dbReference>
<comment type="subcellular location">
    <subcellularLocation>
        <location evidence="1">Cell membrane</location>
        <topology evidence="1">Multi-pass membrane protein</topology>
    </subcellularLocation>
</comment>
<dbReference type="RefSeq" id="WP_020887500.1">
    <property type="nucleotide sequence ID" value="NZ_ATHI01000028.1"/>
</dbReference>
<dbReference type="Proteomes" id="UP000014975">
    <property type="component" value="Unassembled WGS sequence"/>
</dbReference>